<protein>
    <submittedName>
        <fullName evidence="2">40S ribosomal protein s16</fullName>
    </submittedName>
</protein>
<name>A0A830D8V1_9LAMI</name>
<keyword evidence="3" id="KW-1185">Reference proteome</keyword>
<evidence type="ECO:0000313" key="2">
    <source>
        <dbReference type="EMBL" id="GFQ07680.1"/>
    </source>
</evidence>
<dbReference type="EMBL" id="BMAC01001666">
    <property type="protein sequence ID" value="GFQ07680.1"/>
    <property type="molecule type" value="Genomic_DNA"/>
</dbReference>
<dbReference type="Proteomes" id="UP000653305">
    <property type="component" value="Unassembled WGS sequence"/>
</dbReference>
<evidence type="ECO:0000256" key="1">
    <source>
        <dbReference type="SAM" id="MobiDB-lite"/>
    </source>
</evidence>
<organism evidence="2 3">
    <name type="scientific">Phtheirospermum japonicum</name>
    <dbReference type="NCBI Taxonomy" id="374723"/>
    <lineage>
        <taxon>Eukaryota</taxon>
        <taxon>Viridiplantae</taxon>
        <taxon>Streptophyta</taxon>
        <taxon>Embryophyta</taxon>
        <taxon>Tracheophyta</taxon>
        <taxon>Spermatophyta</taxon>
        <taxon>Magnoliopsida</taxon>
        <taxon>eudicotyledons</taxon>
        <taxon>Gunneridae</taxon>
        <taxon>Pentapetalae</taxon>
        <taxon>asterids</taxon>
        <taxon>lamiids</taxon>
        <taxon>Lamiales</taxon>
        <taxon>Orobanchaceae</taxon>
        <taxon>Orobanchaceae incertae sedis</taxon>
        <taxon>Phtheirospermum</taxon>
    </lineage>
</organism>
<keyword evidence="2" id="KW-0689">Ribosomal protein</keyword>
<gene>
    <name evidence="2" type="ORF">PHJA_002912100</name>
</gene>
<proteinExistence type="predicted"/>
<dbReference type="AlphaFoldDB" id="A0A830D8V1"/>
<keyword evidence="2" id="KW-0687">Ribonucleoprotein</keyword>
<dbReference type="GO" id="GO:0005840">
    <property type="term" value="C:ribosome"/>
    <property type="evidence" value="ECO:0007669"/>
    <property type="project" value="UniProtKB-KW"/>
</dbReference>
<reference evidence="2" key="1">
    <citation type="submission" date="2020-07" db="EMBL/GenBank/DDBJ databases">
        <title>Ethylene signaling mediates host invasion by parasitic plants.</title>
        <authorList>
            <person name="Yoshida S."/>
        </authorList>
    </citation>
    <scope>NUCLEOTIDE SEQUENCE</scope>
    <source>
        <strain evidence="2">Okayama</strain>
    </source>
</reference>
<feature type="region of interest" description="Disordered" evidence="1">
    <location>
        <begin position="68"/>
        <end position="89"/>
    </location>
</feature>
<sequence length="89" mass="9640">MAEAIESVQCFGRKKTAITTTHCKRGRDMINSTAFQSSSCARRFSDSRLLKLSSSSAATDSPESTCAFTSRAAVTPSRSTPFASPSRRR</sequence>
<accession>A0A830D8V1</accession>
<comment type="caution">
    <text evidence="2">The sequence shown here is derived from an EMBL/GenBank/DDBJ whole genome shotgun (WGS) entry which is preliminary data.</text>
</comment>
<evidence type="ECO:0000313" key="3">
    <source>
        <dbReference type="Proteomes" id="UP000653305"/>
    </source>
</evidence>